<comment type="caution">
    <text evidence="4">The sequence shown here is derived from an EMBL/GenBank/DDBJ whole genome shotgun (WGS) entry which is preliminary data.</text>
</comment>
<dbReference type="Gene3D" id="1.10.10.60">
    <property type="entry name" value="Homeodomain-like"/>
    <property type="match status" value="2"/>
</dbReference>
<keyword evidence="5" id="KW-1185">Reference proteome</keyword>
<dbReference type="PANTHER" id="PTHR45614">
    <property type="entry name" value="MYB PROTEIN-RELATED"/>
    <property type="match status" value="1"/>
</dbReference>
<dbReference type="EMBL" id="JAAAUY010000340">
    <property type="protein sequence ID" value="KAF9331211.1"/>
    <property type="molecule type" value="Genomic_DNA"/>
</dbReference>
<dbReference type="Proteomes" id="UP000696485">
    <property type="component" value="Unassembled WGS sequence"/>
</dbReference>
<accession>A0A9P5SNB5</accession>
<dbReference type="InterPro" id="IPR001005">
    <property type="entry name" value="SANT/Myb"/>
</dbReference>
<dbReference type="InterPro" id="IPR009057">
    <property type="entry name" value="Homeodomain-like_sf"/>
</dbReference>
<dbReference type="SMART" id="SM00717">
    <property type="entry name" value="SANT"/>
    <property type="match status" value="4"/>
</dbReference>
<proteinExistence type="predicted"/>
<feature type="domain" description="Myb-like" evidence="1">
    <location>
        <begin position="5"/>
        <end position="50"/>
    </location>
</feature>
<evidence type="ECO:0000259" key="2">
    <source>
        <dbReference type="PROSITE" id="PS51293"/>
    </source>
</evidence>
<organism evidence="4 5">
    <name type="scientific">Podila minutissima</name>
    <dbReference type="NCBI Taxonomy" id="64525"/>
    <lineage>
        <taxon>Eukaryota</taxon>
        <taxon>Fungi</taxon>
        <taxon>Fungi incertae sedis</taxon>
        <taxon>Mucoromycota</taxon>
        <taxon>Mortierellomycotina</taxon>
        <taxon>Mortierellomycetes</taxon>
        <taxon>Mortierellales</taxon>
        <taxon>Mortierellaceae</taxon>
        <taxon>Podila</taxon>
    </lineage>
</organism>
<sequence length="437" mass="49926">MNPGWSAKEETILIQHVLQNGLDDWEQVASERLHGRFTAAECRTCWKNLDMPVATFLQDGPNRLIPEGTQREHAASALSTSSTTAILLQDIIGQSASGVALTSDSGTGVLTKEQQSQFWCLWQAHGQNWARISELLGVVSPDDCRSYFTTIAKNFKGSEQEVQEKILKLAAAITSNVTPVLNVESAFMTAGESPHQSSKLQARKPAFAWDKELSVRLQAVVRQAYKSRAIHIDEINWLWVSRRVHPDATSRVCKNHWKYLHDDNQVSWRHDDLKRLEEGIRLLGPKKLSAIRDHFLPHMTKDDVTRHWFRISDKATRINVEEYYTLHQAVKEYGEDQWAAVEKMMISASPGWKKLPCKRVWESSYQYLTTHGSVWTPTMDSALLRLVKFVGRDDWYSVAKALQSDKSAWQCRLRWCQLLDPVRIDSNNLTVGGNFYF</sequence>
<dbReference type="Pfam" id="PF13921">
    <property type="entry name" value="Myb_DNA-bind_6"/>
    <property type="match status" value="1"/>
</dbReference>
<gene>
    <name evidence="4" type="ORF">BG006_005932</name>
</gene>
<dbReference type="Pfam" id="PF00249">
    <property type="entry name" value="Myb_DNA-binding"/>
    <property type="match status" value="1"/>
</dbReference>
<dbReference type="InterPro" id="IPR017884">
    <property type="entry name" value="SANT_dom"/>
</dbReference>
<dbReference type="GO" id="GO:0000978">
    <property type="term" value="F:RNA polymerase II cis-regulatory region sequence-specific DNA binding"/>
    <property type="evidence" value="ECO:0007669"/>
    <property type="project" value="TreeGrafter"/>
</dbReference>
<dbReference type="PROSITE" id="PS50090">
    <property type="entry name" value="MYB_LIKE"/>
    <property type="match status" value="2"/>
</dbReference>
<dbReference type="CDD" id="cd00167">
    <property type="entry name" value="SANT"/>
    <property type="match status" value="2"/>
</dbReference>
<feature type="domain" description="SANT" evidence="2">
    <location>
        <begin position="1"/>
        <end position="31"/>
    </location>
</feature>
<dbReference type="PROSITE" id="PS51294">
    <property type="entry name" value="HTH_MYB"/>
    <property type="match status" value="1"/>
</dbReference>
<reference evidence="4" key="1">
    <citation type="journal article" date="2020" name="Fungal Divers.">
        <title>Resolving the Mortierellaceae phylogeny through synthesis of multi-gene phylogenetics and phylogenomics.</title>
        <authorList>
            <person name="Vandepol N."/>
            <person name="Liber J."/>
            <person name="Desiro A."/>
            <person name="Na H."/>
            <person name="Kennedy M."/>
            <person name="Barry K."/>
            <person name="Grigoriev I.V."/>
            <person name="Miller A.N."/>
            <person name="O'Donnell K."/>
            <person name="Stajich J.E."/>
            <person name="Bonito G."/>
        </authorList>
    </citation>
    <scope>NUCLEOTIDE SEQUENCE</scope>
    <source>
        <strain evidence="4">NVP1</strain>
    </source>
</reference>
<evidence type="ECO:0000313" key="5">
    <source>
        <dbReference type="Proteomes" id="UP000696485"/>
    </source>
</evidence>
<feature type="domain" description="Myb-like" evidence="1">
    <location>
        <begin position="375"/>
        <end position="419"/>
    </location>
</feature>
<feature type="domain" description="HTH myb-type" evidence="3">
    <location>
        <begin position="375"/>
        <end position="423"/>
    </location>
</feature>
<dbReference type="GO" id="GO:0005634">
    <property type="term" value="C:nucleus"/>
    <property type="evidence" value="ECO:0007669"/>
    <property type="project" value="TreeGrafter"/>
</dbReference>
<dbReference type="GO" id="GO:0000981">
    <property type="term" value="F:DNA-binding transcription factor activity, RNA polymerase II-specific"/>
    <property type="evidence" value="ECO:0007669"/>
    <property type="project" value="TreeGrafter"/>
</dbReference>
<protein>
    <submittedName>
        <fullName evidence="4">Uncharacterized protein</fullName>
    </submittedName>
</protein>
<dbReference type="AlphaFoldDB" id="A0A9P5SNB5"/>
<dbReference type="InterPro" id="IPR050560">
    <property type="entry name" value="MYB_TF"/>
</dbReference>
<dbReference type="SUPFAM" id="SSF46689">
    <property type="entry name" value="Homeodomain-like"/>
    <property type="match status" value="2"/>
</dbReference>
<evidence type="ECO:0000259" key="1">
    <source>
        <dbReference type="PROSITE" id="PS50090"/>
    </source>
</evidence>
<dbReference type="InterPro" id="IPR017930">
    <property type="entry name" value="Myb_dom"/>
</dbReference>
<dbReference type="PROSITE" id="PS51293">
    <property type="entry name" value="SANT"/>
    <property type="match status" value="1"/>
</dbReference>
<evidence type="ECO:0000313" key="4">
    <source>
        <dbReference type="EMBL" id="KAF9331211.1"/>
    </source>
</evidence>
<evidence type="ECO:0000259" key="3">
    <source>
        <dbReference type="PROSITE" id="PS51294"/>
    </source>
</evidence>
<name>A0A9P5SNB5_9FUNG</name>